<evidence type="ECO:0000313" key="8">
    <source>
        <dbReference type="EMBL" id="MCM2394127.1"/>
    </source>
</evidence>
<sequence length="358" mass="35684">MNESTMGRSVGRATRVYGVQGGVLLALVVILFAIVPEFTIGAAVFGTLDGVALIGITAAGLAVTMIAGELDMSVGSMAALAGVISIRAGELGLVPAILIGTAAGLVLGLAQGLLIARLQISSLVVTVGTWIGFSGLALVLADDRPIGLDRLTTTDPLLVEWLSMTPATLIGISVIVLLGLFLGFTRWGREIYAVGGARREARAAGVPVNASLTTAFGISGACAALAGSIACMQGASADPRGFTTLLLSAVSACLIGGISLYGGRGNAVNVTLGVLTLCLIIAGATAAGAPTYVTGLVTGALLMLVVTMEFVLDRTVAVRRLNAARSRHTAALLAGGSGPAGPTRATVAPSPAGPGKAQ</sequence>
<dbReference type="Proteomes" id="UP001431429">
    <property type="component" value="Unassembled WGS sequence"/>
</dbReference>
<feature type="transmembrane region" description="Helical" evidence="7">
    <location>
        <begin position="161"/>
        <end position="185"/>
    </location>
</feature>
<feature type="transmembrane region" description="Helical" evidence="7">
    <location>
        <begin position="94"/>
        <end position="116"/>
    </location>
</feature>
<dbReference type="PANTHER" id="PTHR32196">
    <property type="entry name" value="ABC TRANSPORTER PERMEASE PROTEIN YPHD-RELATED-RELATED"/>
    <property type="match status" value="1"/>
</dbReference>
<keyword evidence="9" id="KW-1185">Reference proteome</keyword>
<reference evidence="8" key="1">
    <citation type="submission" date="2022-06" db="EMBL/GenBank/DDBJ databases">
        <title>Genome public.</title>
        <authorList>
            <person name="Sun Q."/>
        </authorList>
    </citation>
    <scope>NUCLEOTIDE SEQUENCE</scope>
    <source>
        <strain evidence="8">CWNU-1</strain>
    </source>
</reference>
<keyword evidence="2" id="KW-1003">Cell membrane</keyword>
<feature type="transmembrane region" description="Helical" evidence="7">
    <location>
        <begin position="70"/>
        <end position="88"/>
    </location>
</feature>
<accession>A0ABT0V0C9</accession>
<feature type="transmembrane region" description="Helical" evidence="7">
    <location>
        <begin position="268"/>
        <end position="286"/>
    </location>
</feature>
<feature type="transmembrane region" description="Helical" evidence="7">
    <location>
        <begin position="206"/>
        <end position="230"/>
    </location>
</feature>
<feature type="transmembrane region" description="Helical" evidence="7">
    <location>
        <begin position="16"/>
        <end position="34"/>
    </location>
</feature>
<comment type="subcellular location">
    <subcellularLocation>
        <location evidence="1">Cell membrane</location>
        <topology evidence="1">Multi-pass membrane protein</topology>
    </subcellularLocation>
</comment>
<evidence type="ECO:0000256" key="4">
    <source>
        <dbReference type="ARBA" id="ARBA00022989"/>
    </source>
</evidence>
<feature type="region of interest" description="Disordered" evidence="6">
    <location>
        <begin position="333"/>
        <end position="358"/>
    </location>
</feature>
<evidence type="ECO:0000256" key="7">
    <source>
        <dbReference type="SAM" id="Phobius"/>
    </source>
</evidence>
<dbReference type="RefSeq" id="WP_250924407.1">
    <property type="nucleotide sequence ID" value="NZ_JAMQAW010000099.1"/>
</dbReference>
<keyword evidence="3 7" id="KW-0812">Transmembrane</keyword>
<dbReference type="CDD" id="cd06579">
    <property type="entry name" value="TM_PBP1_transp_AraH_like"/>
    <property type="match status" value="1"/>
</dbReference>
<dbReference type="InterPro" id="IPR001851">
    <property type="entry name" value="ABC_transp_permease"/>
</dbReference>
<evidence type="ECO:0000256" key="6">
    <source>
        <dbReference type="SAM" id="MobiDB-lite"/>
    </source>
</evidence>
<evidence type="ECO:0000256" key="3">
    <source>
        <dbReference type="ARBA" id="ARBA00022692"/>
    </source>
</evidence>
<feature type="transmembrane region" description="Helical" evidence="7">
    <location>
        <begin position="40"/>
        <end position="63"/>
    </location>
</feature>
<evidence type="ECO:0000256" key="2">
    <source>
        <dbReference type="ARBA" id="ARBA00022475"/>
    </source>
</evidence>
<gene>
    <name evidence="8" type="ORF">NBG84_38660</name>
</gene>
<keyword evidence="4 7" id="KW-1133">Transmembrane helix</keyword>
<organism evidence="8 9">
    <name type="scientific">Streptomyces albipurpureus</name>
    <dbReference type="NCBI Taxonomy" id="2897419"/>
    <lineage>
        <taxon>Bacteria</taxon>
        <taxon>Bacillati</taxon>
        <taxon>Actinomycetota</taxon>
        <taxon>Actinomycetes</taxon>
        <taxon>Kitasatosporales</taxon>
        <taxon>Streptomycetaceae</taxon>
        <taxon>Streptomyces</taxon>
    </lineage>
</organism>
<protein>
    <submittedName>
        <fullName evidence="8">ABC transporter permease</fullName>
    </submittedName>
</protein>
<evidence type="ECO:0000256" key="1">
    <source>
        <dbReference type="ARBA" id="ARBA00004651"/>
    </source>
</evidence>
<proteinExistence type="predicted"/>
<feature type="transmembrane region" description="Helical" evidence="7">
    <location>
        <begin position="292"/>
        <end position="312"/>
    </location>
</feature>
<feature type="transmembrane region" description="Helical" evidence="7">
    <location>
        <begin position="123"/>
        <end position="141"/>
    </location>
</feature>
<dbReference type="Pfam" id="PF02653">
    <property type="entry name" value="BPD_transp_2"/>
    <property type="match status" value="1"/>
</dbReference>
<name>A0ABT0V0C9_9ACTN</name>
<dbReference type="EMBL" id="JAMQAW010000099">
    <property type="protein sequence ID" value="MCM2394127.1"/>
    <property type="molecule type" value="Genomic_DNA"/>
</dbReference>
<keyword evidence="5 7" id="KW-0472">Membrane</keyword>
<evidence type="ECO:0000256" key="5">
    <source>
        <dbReference type="ARBA" id="ARBA00023136"/>
    </source>
</evidence>
<evidence type="ECO:0000313" key="9">
    <source>
        <dbReference type="Proteomes" id="UP001431429"/>
    </source>
</evidence>
<comment type="caution">
    <text evidence="8">The sequence shown here is derived from an EMBL/GenBank/DDBJ whole genome shotgun (WGS) entry which is preliminary data.</text>
</comment>
<feature type="transmembrane region" description="Helical" evidence="7">
    <location>
        <begin position="242"/>
        <end position="261"/>
    </location>
</feature>